<accession>A0A087EBG9</accession>
<keyword evidence="2" id="KW-1003">Cell membrane</keyword>
<feature type="domain" description="ComEC/Rec2-related protein" evidence="6">
    <location>
        <begin position="308"/>
        <end position="554"/>
    </location>
</feature>
<gene>
    <name evidence="7" type="ORF">BITS_1656</name>
</gene>
<dbReference type="AlphaFoldDB" id="A0A087EBG9"/>
<dbReference type="GO" id="GO:0005886">
    <property type="term" value="C:plasma membrane"/>
    <property type="evidence" value="ECO:0007669"/>
    <property type="project" value="UniProtKB-SubCell"/>
</dbReference>
<sequence length="618" mass="67133">MTGPVSSVQVLRHMSGADALPVEKEISSDKHHQHGGTVYADWRIVIVAICMWLSCLSTFWVFHRVSGQVGPSAQRSDTASLTSPETDVGIVSFVWLALLCIVATVIFMTIRARAAHVRTSLPSTIAVCSCTVLLAAVATWNVAYRQAHDPASLLAHNATTIYAQWRVITPAIVSTMREARCQSDAQLITISDGGIDQLSSIKVRVFAHESVCSQLVEGTVMSGAGTIQDAKYGAIPVWLVLDEDRGIEMLKPPDMMHRAIHAMRESLFRTCVRLDDQGRVLVPGLTMGLVGSQHISDTAPVDPAYAKALDTRFIRAGIMHLMAVSGGHFLLIAQLVRKVCATFRMHHKAVAVLIMLACAGLAVAMYPSDSVLRALIMMVFHASAVWFGRPPKPLNALGWTIAIILISDPSKSQSFGFALSCAAVFGIVICAPSFARWFALQLPDALSNALAVSLSAMLFTLPLQVLMKAQIPVLSLYANLLVNPVVDIATMSGLIAMCIAPMSTTLAFPFAWISSCGTAVMDWCAALLGGNNSVMPWPSGIVGFALVIAIELLIAAACWFGTRHMRSSFHRRYGIRYGAVFHRSLGQSIRQWFVDTIAMLDKIPSDRYQENCPTIRRD</sequence>
<organism evidence="7 8">
    <name type="scientific">Bifidobacterium tsurumiense</name>
    <dbReference type="NCBI Taxonomy" id="356829"/>
    <lineage>
        <taxon>Bacteria</taxon>
        <taxon>Bacillati</taxon>
        <taxon>Actinomycetota</taxon>
        <taxon>Actinomycetes</taxon>
        <taxon>Bifidobacteriales</taxon>
        <taxon>Bifidobacteriaceae</taxon>
        <taxon>Bifidobacterium</taxon>
    </lineage>
</organism>
<dbReference type="Proteomes" id="UP000029080">
    <property type="component" value="Unassembled WGS sequence"/>
</dbReference>
<keyword evidence="3" id="KW-0812">Transmembrane</keyword>
<comment type="caution">
    <text evidence="7">The sequence shown here is derived from an EMBL/GenBank/DDBJ whole genome shotgun (WGS) entry which is preliminary data.</text>
</comment>
<evidence type="ECO:0000256" key="3">
    <source>
        <dbReference type="ARBA" id="ARBA00022692"/>
    </source>
</evidence>
<keyword evidence="8" id="KW-1185">Reference proteome</keyword>
<dbReference type="STRING" id="356829.BITS_1656"/>
<evidence type="ECO:0000256" key="4">
    <source>
        <dbReference type="ARBA" id="ARBA00022989"/>
    </source>
</evidence>
<evidence type="ECO:0000256" key="1">
    <source>
        <dbReference type="ARBA" id="ARBA00004651"/>
    </source>
</evidence>
<dbReference type="InterPro" id="IPR004477">
    <property type="entry name" value="ComEC_N"/>
</dbReference>
<protein>
    <submittedName>
        <fullName evidence="7">ComEC/Rec2-related protein</fullName>
    </submittedName>
</protein>
<evidence type="ECO:0000313" key="8">
    <source>
        <dbReference type="Proteomes" id="UP000029080"/>
    </source>
</evidence>
<proteinExistence type="predicted"/>
<dbReference type="InterPro" id="IPR052159">
    <property type="entry name" value="Competence_DNA_uptake"/>
</dbReference>
<evidence type="ECO:0000259" key="6">
    <source>
        <dbReference type="Pfam" id="PF03772"/>
    </source>
</evidence>
<comment type="subcellular location">
    <subcellularLocation>
        <location evidence="1">Cell membrane</location>
        <topology evidence="1">Multi-pass membrane protein</topology>
    </subcellularLocation>
</comment>
<dbReference type="PANTHER" id="PTHR30619">
    <property type="entry name" value="DNA INTERNALIZATION/COMPETENCE PROTEIN COMEC/REC2"/>
    <property type="match status" value="1"/>
</dbReference>
<dbReference type="NCBIfam" id="TIGR00360">
    <property type="entry name" value="ComEC_N-term"/>
    <property type="match status" value="1"/>
</dbReference>
<evidence type="ECO:0000256" key="2">
    <source>
        <dbReference type="ARBA" id="ARBA00022475"/>
    </source>
</evidence>
<dbReference type="eggNOG" id="COG0658">
    <property type="taxonomic scope" value="Bacteria"/>
</dbReference>
<dbReference type="RefSeq" id="WP_051264343.1">
    <property type="nucleotide sequence ID" value="NZ_JAXEUP010000009.1"/>
</dbReference>
<dbReference type="EMBL" id="JGZU01000016">
    <property type="protein sequence ID" value="KFJ05120.1"/>
    <property type="molecule type" value="Genomic_DNA"/>
</dbReference>
<name>A0A087EBG9_9BIFI</name>
<keyword evidence="5" id="KW-0472">Membrane</keyword>
<dbReference type="PANTHER" id="PTHR30619:SF7">
    <property type="entry name" value="BETA-LACTAMASE DOMAIN PROTEIN"/>
    <property type="match status" value="1"/>
</dbReference>
<evidence type="ECO:0000313" key="7">
    <source>
        <dbReference type="EMBL" id="KFJ05120.1"/>
    </source>
</evidence>
<dbReference type="Pfam" id="PF03772">
    <property type="entry name" value="Competence"/>
    <property type="match status" value="1"/>
</dbReference>
<reference evidence="7 8" key="1">
    <citation type="submission" date="2014-03" db="EMBL/GenBank/DDBJ databases">
        <title>Genomics of Bifidobacteria.</title>
        <authorList>
            <person name="Ventura M."/>
            <person name="Milani C."/>
            <person name="Lugli G.A."/>
        </authorList>
    </citation>
    <scope>NUCLEOTIDE SEQUENCE [LARGE SCALE GENOMIC DNA]</scope>
    <source>
        <strain evidence="7 8">JCM 13495</strain>
    </source>
</reference>
<evidence type="ECO:0000256" key="5">
    <source>
        <dbReference type="ARBA" id="ARBA00023136"/>
    </source>
</evidence>
<dbReference type="OrthoDB" id="7177610at2"/>
<keyword evidence="4" id="KW-1133">Transmembrane helix</keyword>